<feature type="compositionally biased region" description="Low complexity" evidence="1">
    <location>
        <begin position="8"/>
        <end position="22"/>
    </location>
</feature>
<organism evidence="2 3">
    <name type="scientific">Acanthamoeba castellanii (strain ATCC 30010 / Neff)</name>
    <dbReference type="NCBI Taxonomy" id="1257118"/>
    <lineage>
        <taxon>Eukaryota</taxon>
        <taxon>Amoebozoa</taxon>
        <taxon>Discosea</taxon>
        <taxon>Longamoebia</taxon>
        <taxon>Centramoebida</taxon>
        <taxon>Acanthamoebidae</taxon>
        <taxon>Acanthamoeba</taxon>
    </lineage>
</organism>
<dbReference type="VEuPathDB" id="AmoebaDB:ACA1_149020"/>
<feature type="compositionally biased region" description="Basic and acidic residues" evidence="1">
    <location>
        <begin position="236"/>
        <end position="246"/>
    </location>
</feature>
<evidence type="ECO:0000256" key="1">
    <source>
        <dbReference type="SAM" id="MobiDB-lite"/>
    </source>
</evidence>
<evidence type="ECO:0000313" key="3">
    <source>
        <dbReference type="Proteomes" id="UP000011083"/>
    </source>
</evidence>
<dbReference type="Proteomes" id="UP000011083">
    <property type="component" value="Unassembled WGS sequence"/>
</dbReference>
<sequence length="246" mass="28079">MSRQCHEQQQQKQQQQQHLGSSASGGVGVVTESVAFKLVCDMQHLRGKVDLMCSLGAGLAQRWVEEVVHLHHQHLQQKHRQAVESRLRSEMEELVLELVDVSVEIQRMKERKELAQRFFYLAERRRSWCQVYDEDDTDEDEDEAFYTSTSSSSSSSSSKKGEAKAMMQLIDLDECDQVIDKLTTLLLGYLTAGEREEEERALRIKAHLDMSAADAFLRQPISSSGPPPTAGVMRLHNREHDDNLLR</sequence>
<protein>
    <submittedName>
        <fullName evidence="2">Uncharacterized protein</fullName>
    </submittedName>
</protein>
<feature type="region of interest" description="Disordered" evidence="1">
    <location>
        <begin position="1"/>
        <end position="23"/>
    </location>
</feature>
<dbReference type="RefSeq" id="XP_004351512.1">
    <property type="nucleotide sequence ID" value="XM_004351460.1"/>
</dbReference>
<gene>
    <name evidence="2" type="ORF">ACA1_149020</name>
</gene>
<name>L8HC19_ACACF</name>
<feature type="region of interest" description="Disordered" evidence="1">
    <location>
        <begin position="139"/>
        <end position="160"/>
    </location>
</feature>
<keyword evidence="3" id="KW-1185">Reference proteome</keyword>
<dbReference type="GeneID" id="14923693"/>
<accession>L8HC19</accession>
<feature type="region of interest" description="Disordered" evidence="1">
    <location>
        <begin position="218"/>
        <end position="246"/>
    </location>
</feature>
<dbReference type="EMBL" id="KB007870">
    <property type="protein sequence ID" value="ELR22735.1"/>
    <property type="molecule type" value="Genomic_DNA"/>
</dbReference>
<proteinExistence type="predicted"/>
<feature type="compositionally biased region" description="Low complexity" evidence="1">
    <location>
        <begin position="147"/>
        <end position="158"/>
    </location>
</feature>
<dbReference type="AlphaFoldDB" id="L8HC19"/>
<dbReference type="KEGG" id="acan:ACA1_149020"/>
<reference evidence="2 3" key="1">
    <citation type="journal article" date="2013" name="Genome Biol.">
        <title>Genome of Acanthamoeba castellanii highlights extensive lateral gene transfer and early evolution of tyrosine kinase signaling.</title>
        <authorList>
            <person name="Clarke M."/>
            <person name="Lohan A.J."/>
            <person name="Liu B."/>
            <person name="Lagkouvardos I."/>
            <person name="Roy S."/>
            <person name="Zafar N."/>
            <person name="Bertelli C."/>
            <person name="Schilde C."/>
            <person name="Kianianmomeni A."/>
            <person name="Burglin T.R."/>
            <person name="Frech C."/>
            <person name="Turcotte B."/>
            <person name="Kopec K.O."/>
            <person name="Synnott J.M."/>
            <person name="Choo C."/>
            <person name="Paponov I."/>
            <person name="Finkler A."/>
            <person name="Soon Heng Tan C."/>
            <person name="Hutchins A.P."/>
            <person name="Weinmeier T."/>
            <person name="Rattei T."/>
            <person name="Chu J.S."/>
            <person name="Gimenez G."/>
            <person name="Irimia M."/>
            <person name="Rigden D.J."/>
            <person name="Fitzpatrick D.A."/>
            <person name="Lorenzo-Morales J."/>
            <person name="Bateman A."/>
            <person name="Chiu C.H."/>
            <person name="Tang P."/>
            <person name="Hegemann P."/>
            <person name="Fromm H."/>
            <person name="Raoult D."/>
            <person name="Greub G."/>
            <person name="Miranda-Saavedra D."/>
            <person name="Chen N."/>
            <person name="Nash P."/>
            <person name="Ginger M.L."/>
            <person name="Horn M."/>
            <person name="Schaap P."/>
            <person name="Caler L."/>
            <person name="Loftus B."/>
        </authorList>
    </citation>
    <scope>NUCLEOTIDE SEQUENCE [LARGE SCALE GENOMIC DNA]</scope>
    <source>
        <strain evidence="2 3">Neff</strain>
    </source>
</reference>
<evidence type="ECO:0000313" key="2">
    <source>
        <dbReference type="EMBL" id="ELR22735.1"/>
    </source>
</evidence>